<keyword evidence="2" id="KW-1185">Reference proteome</keyword>
<organism evidence="1 2">
    <name type="scientific">Escherichia phage vB_EcoD_Sadiya</name>
    <dbReference type="NCBI Taxonomy" id="2902684"/>
    <lineage>
        <taxon>Viruses</taxon>
        <taxon>Duplodnaviria</taxon>
        <taxon>Heunggongvirae</taxon>
        <taxon>Uroviricota</taxon>
        <taxon>Caudoviricetes</taxon>
        <taxon>Drexlerviridae</taxon>
        <taxon>Rogunavirinae</taxon>
        <taxon>Sadiyavirus</taxon>
        <taxon>Sadiyavirus sadiya</taxon>
    </lineage>
</organism>
<dbReference type="EMBL" id="OL539467">
    <property type="protein sequence ID" value="UGV22720.1"/>
    <property type="molecule type" value="Genomic_DNA"/>
</dbReference>
<protein>
    <submittedName>
        <fullName evidence="1">RHA family transcriptional regulator</fullName>
    </submittedName>
</protein>
<dbReference type="Proteomes" id="UP000828105">
    <property type="component" value="Segment"/>
</dbReference>
<reference evidence="1" key="1">
    <citation type="submission" date="2021-11" db="EMBL/GenBank/DDBJ databases">
        <authorList>
            <person name="Marshall N."/>
            <person name="Jared K."/>
            <person name="Sharma R."/>
            <person name="Grose J.H."/>
        </authorList>
    </citation>
    <scope>NUCLEOTIDE SEQUENCE</scope>
</reference>
<sequence>MNLINTKKEMTMTTTEIAKIVGQRHDNLMNDVKSMYLELYGENHSPEIQEIKIHNNRSQKIAILDKKHTLCLAAKYSAKVRMNMIEKIESLEQENKLLKEHMAKMVSIDEIKVYKIEAASAKAAQHRAEDNYYAIEKFMFKNMDKCGNPAELDEQYFDVKFESNRYHDSQEVVYKYQAQLEVACEKLKAKDELIANLVDKNSEILKLK</sequence>
<accession>A0AC61TRI3</accession>
<name>A0AC61TRI3_9CAUD</name>
<gene>
    <name evidence="1" type="ORF">SADIYA_31</name>
</gene>
<evidence type="ECO:0000313" key="2">
    <source>
        <dbReference type="Proteomes" id="UP000828105"/>
    </source>
</evidence>
<evidence type="ECO:0000313" key="1">
    <source>
        <dbReference type="EMBL" id="UGV22720.1"/>
    </source>
</evidence>
<proteinExistence type="predicted"/>